<proteinExistence type="predicted"/>
<keyword evidence="3" id="KW-1185">Reference proteome</keyword>
<dbReference type="EMBL" id="RJVU01027606">
    <property type="protein sequence ID" value="ROL48989.1"/>
    <property type="molecule type" value="Genomic_DNA"/>
</dbReference>
<sequence>MSLVGDALGGLRALQQRLTDLMRPFQLTSAKFVHCLRFAMTSAQTLTEDNRNSPFQTQRKRTVIPKPQRNEGLLMSVKHNLDRDSEEAEKMEENEKLRNDHKKEQRCRKCPHVVPTSIGTANNAKLTEIREKKTQKHLKTLMVFDD</sequence>
<protein>
    <submittedName>
        <fullName evidence="2">Uncharacterized protein</fullName>
    </submittedName>
</protein>
<dbReference type="Proteomes" id="UP000281406">
    <property type="component" value="Unassembled WGS sequence"/>
</dbReference>
<reference evidence="2 3" key="1">
    <citation type="submission" date="2018-10" db="EMBL/GenBank/DDBJ databases">
        <title>Genome assembly for a Yunnan-Guizhou Plateau 3E fish, Anabarilius grahami (Regan), and its evolutionary and genetic applications.</title>
        <authorList>
            <person name="Jiang W."/>
        </authorList>
    </citation>
    <scope>NUCLEOTIDE SEQUENCE [LARGE SCALE GENOMIC DNA]</scope>
    <source>
        <strain evidence="2">AG-KIZ</strain>
        <tissue evidence="2">Muscle</tissue>
    </source>
</reference>
<comment type="caution">
    <text evidence="2">The sequence shown here is derived from an EMBL/GenBank/DDBJ whole genome shotgun (WGS) entry which is preliminary data.</text>
</comment>
<evidence type="ECO:0000313" key="2">
    <source>
        <dbReference type="EMBL" id="ROL48989.1"/>
    </source>
</evidence>
<gene>
    <name evidence="2" type="ORF">DPX16_7550</name>
</gene>
<evidence type="ECO:0000256" key="1">
    <source>
        <dbReference type="SAM" id="MobiDB-lite"/>
    </source>
</evidence>
<dbReference type="OrthoDB" id="8840061at2759"/>
<name>A0A3N0YRZ8_ANAGA</name>
<organism evidence="2 3">
    <name type="scientific">Anabarilius grahami</name>
    <name type="common">Kanglang fish</name>
    <name type="synonym">Barilius grahami</name>
    <dbReference type="NCBI Taxonomy" id="495550"/>
    <lineage>
        <taxon>Eukaryota</taxon>
        <taxon>Metazoa</taxon>
        <taxon>Chordata</taxon>
        <taxon>Craniata</taxon>
        <taxon>Vertebrata</taxon>
        <taxon>Euteleostomi</taxon>
        <taxon>Actinopterygii</taxon>
        <taxon>Neopterygii</taxon>
        <taxon>Teleostei</taxon>
        <taxon>Ostariophysi</taxon>
        <taxon>Cypriniformes</taxon>
        <taxon>Xenocyprididae</taxon>
        <taxon>Xenocypridinae</taxon>
        <taxon>Xenocypridinae incertae sedis</taxon>
        <taxon>Anabarilius</taxon>
    </lineage>
</organism>
<feature type="region of interest" description="Disordered" evidence="1">
    <location>
        <begin position="78"/>
        <end position="106"/>
    </location>
</feature>
<feature type="compositionally biased region" description="Basic and acidic residues" evidence="1">
    <location>
        <begin position="91"/>
        <end position="103"/>
    </location>
</feature>
<accession>A0A3N0YRZ8</accession>
<evidence type="ECO:0000313" key="3">
    <source>
        <dbReference type="Proteomes" id="UP000281406"/>
    </source>
</evidence>
<dbReference type="AlphaFoldDB" id="A0A3N0YRZ8"/>